<evidence type="ECO:0000256" key="4">
    <source>
        <dbReference type="ARBA" id="ARBA00023295"/>
    </source>
</evidence>
<dbReference type="Gene3D" id="2.115.10.20">
    <property type="entry name" value="Glycosyl hydrolase domain, family 43"/>
    <property type="match status" value="1"/>
</dbReference>
<feature type="site" description="Important for catalytic activity, responsible for pKa modulation of the active site Glu and correct orientation of both the proton donor and substrate" evidence="6">
    <location>
        <position position="154"/>
    </location>
</feature>
<dbReference type="SUPFAM" id="SSF75005">
    <property type="entry name" value="Arabinanase/levansucrase/invertase"/>
    <property type="match status" value="1"/>
</dbReference>
<evidence type="ECO:0000313" key="10">
    <source>
        <dbReference type="Proteomes" id="UP000326757"/>
    </source>
</evidence>
<feature type="active site" description="Proton donor" evidence="5">
    <location>
        <position position="203"/>
    </location>
</feature>
<dbReference type="InterPro" id="IPR023296">
    <property type="entry name" value="Glyco_hydro_beta-prop_sf"/>
</dbReference>
<evidence type="ECO:0000256" key="6">
    <source>
        <dbReference type="PIRSR" id="PIRSR606710-2"/>
    </source>
</evidence>
<dbReference type="CDD" id="cd18828">
    <property type="entry name" value="GH43_BT3675-like"/>
    <property type="match status" value="1"/>
</dbReference>
<dbReference type="InterPro" id="IPR052176">
    <property type="entry name" value="Glycosyl_Hydrlase_43_Enz"/>
</dbReference>
<reference evidence="9 10" key="1">
    <citation type="submission" date="2019-06" db="EMBL/GenBank/DDBJ databases">
        <title>Genome Sequence of the Brown Rot Fungal Pathogen Monilinia laxa.</title>
        <authorList>
            <person name="De Miccolis Angelini R.M."/>
            <person name="Landi L."/>
            <person name="Abate D."/>
            <person name="Pollastro S."/>
            <person name="Romanazzi G."/>
            <person name="Faretra F."/>
        </authorList>
    </citation>
    <scope>NUCLEOTIDE SEQUENCE [LARGE SCALE GENOMIC DNA]</scope>
    <source>
        <strain evidence="9 10">Mlax316</strain>
    </source>
</reference>
<evidence type="ECO:0000256" key="8">
    <source>
        <dbReference type="SAM" id="SignalP"/>
    </source>
</evidence>
<evidence type="ECO:0000256" key="3">
    <source>
        <dbReference type="ARBA" id="ARBA00023277"/>
    </source>
</evidence>
<dbReference type="OrthoDB" id="19657at2759"/>
<proteinExistence type="inferred from homology"/>
<gene>
    <name evidence="9" type="ORF">EYC80_002887</name>
</gene>
<keyword evidence="10" id="KW-1185">Reference proteome</keyword>
<evidence type="ECO:0000313" key="9">
    <source>
        <dbReference type="EMBL" id="KAB8300963.1"/>
    </source>
</evidence>
<evidence type="ECO:0000256" key="5">
    <source>
        <dbReference type="PIRSR" id="PIRSR606710-1"/>
    </source>
</evidence>
<organism evidence="9 10">
    <name type="scientific">Monilinia laxa</name>
    <name type="common">Brown rot fungus</name>
    <name type="synonym">Sclerotinia laxa</name>
    <dbReference type="NCBI Taxonomy" id="61186"/>
    <lineage>
        <taxon>Eukaryota</taxon>
        <taxon>Fungi</taxon>
        <taxon>Dikarya</taxon>
        <taxon>Ascomycota</taxon>
        <taxon>Pezizomycotina</taxon>
        <taxon>Leotiomycetes</taxon>
        <taxon>Helotiales</taxon>
        <taxon>Sclerotiniaceae</taxon>
        <taxon>Monilinia</taxon>
    </lineage>
</organism>
<dbReference type="InterPro" id="IPR006710">
    <property type="entry name" value="Glyco_hydro_43"/>
</dbReference>
<keyword evidence="3" id="KW-0119">Carbohydrate metabolism</keyword>
<keyword evidence="4 7" id="KW-0326">Glycosidase</keyword>
<dbReference type="PANTHER" id="PTHR43772">
    <property type="entry name" value="ENDO-1,4-BETA-XYLANASE"/>
    <property type="match status" value="1"/>
</dbReference>
<comment type="similarity">
    <text evidence="1 7">Belongs to the glycosyl hydrolase 43 family.</text>
</comment>
<keyword evidence="8" id="KW-0732">Signal</keyword>
<dbReference type="GO" id="GO:0004553">
    <property type="term" value="F:hydrolase activity, hydrolyzing O-glycosyl compounds"/>
    <property type="evidence" value="ECO:0007669"/>
    <property type="project" value="InterPro"/>
</dbReference>
<dbReference type="Proteomes" id="UP000326757">
    <property type="component" value="Unassembled WGS sequence"/>
</dbReference>
<dbReference type="PANTHER" id="PTHR43772:SF2">
    <property type="entry name" value="PUTATIVE (AFU_ORTHOLOGUE AFUA_2G04480)-RELATED"/>
    <property type="match status" value="1"/>
</dbReference>
<name>A0A5N6KBZ6_MONLA</name>
<dbReference type="GO" id="GO:0005975">
    <property type="term" value="P:carbohydrate metabolic process"/>
    <property type="evidence" value="ECO:0007669"/>
    <property type="project" value="InterPro"/>
</dbReference>
<dbReference type="EMBL" id="VIGI01000004">
    <property type="protein sequence ID" value="KAB8300963.1"/>
    <property type="molecule type" value="Genomic_DNA"/>
</dbReference>
<evidence type="ECO:0000256" key="7">
    <source>
        <dbReference type="RuleBase" id="RU361187"/>
    </source>
</evidence>
<feature type="active site" description="Proton acceptor" evidence="5">
    <location>
        <position position="31"/>
    </location>
</feature>
<dbReference type="AlphaFoldDB" id="A0A5N6KBZ6"/>
<evidence type="ECO:0000256" key="2">
    <source>
        <dbReference type="ARBA" id="ARBA00022801"/>
    </source>
</evidence>
<feature type="signal peptide" evidence="8">
    <location>
        <begin position="1"/>
        <end position="20"/>
    </location>
</feature>
<keyword evidence="2 7" id="KW-0378">Hydrolase</keyword>
<comment type="caution">
    <text evidence="9">The sequence shown here is derived from an EMBL/GenBank/DDBJ whole genome shotgun (WGS) entry which is preliminary data.</text>
</comment>
<protein>
    <submittedName>
        <fullName evidence="9">Uncharacterized protein</fullName>
    </submittedName>
</protein>
<accession>A0A5N6KBZ6</accession>
<feature type="chain" id="PRO_5024957549" evidence="8">
    <location>
        <begin position="21"/>
        <end position="323"/>
    </location>
</feature>
<sequence length="323" mass="35563">MRPSLVILAGLLNHANICRAISPILPGLWADPNIAVFGQEYYLFPTEDGFPDWSGQQFYVWKSSDLVNWTRGTDAILTLNGTSGNVPWSDGSAWAPTIAEKNGTYYFYFSGNNPTYNRKTIGVAIADNPEGPYTAQPTAFITNNESIHANQAIDPYAFHDPVSGKDYLLWGNGRALCAELSDDMLSIKDNTITSLSGLTNFNEASSVAYRKGLYHFNYAINDTRSEYYATGYATSTKLTGPYTYQYPILQLNATLGILGTGGSTLLNVPTTDDWYIAYHRFQIPDGNGTLRGTTIDRLYFNSETGLIEKVVPTLESVSAETVP</sequence>
<dbReference type="Pfam" id="PF04616">
    <property type="entry name" value="Glyco_hydro_43"/>
    <property type="match status" value="1"/>
</dbReference>
<evidence type="ECO:0000256" key="1">
    <source>
        <dbReference type="ARBA" id="ARBA00009865"/>
    </source>
</evidence>